<dbReference type="PRINTS" id="PR00109">
    <property type="entry name" value="TYRKINASE"/>
</dbReference>
<dbReference type="InterPro" id="IPR008271">
    <property type="entry name" value="Ser/Thr_kinase_AS"/>
</dbReference>
<dbReference type="PROSITE" id="PS00107">
    <property type="entry name" value="PROTEIN_KINASE_ATP"/>
    <property type="match status" value="1"/>
</dbReference>
<dbReference type="PROSITE" id="PS00108">
    <property type="entry name" value="PROTEIN_KINASE_ST"/>
    <property type="match status" value="1"/>
</dbReference>
<dbReference type="FunFam" id="3.30.200.20:FF:000034">
    <property type="entry name" value="Kinase suppressor of Ras 1"/>
    <property type="match status" value="1"/>
</dbReference>
<evidence type="ECO:0000256" key="7">
    <source>
        <dbReference type="ARBA" id="ARBA00048679"/>
    </source>
</evidence>
<evidence type="ECO:0000256" key="1">
    <source>
        <dbReference type="ARBA" id="ARBA00022527"/>
    </source>
</evidence>
<dbReference type="PROSITE" id="PS50011">
    <property type="entry name" value="PROTEIN_KINASE_DOM"/>
    <property type="match status" value="1"/>
</dbReference>
<feature type="domain" description="Protein kinase" evidence="10">
    <location>
        <begin position="502"/>
        <end position="764"/>
    </location>
</feature>
<dbReference type="Gene3D" id="3.30.200.20">
    <property type="entry name" value="Phosphorylase Kinase, domain 1"/>
    <property type="match status" value="1"/>
</dbReference>
<dbReference type="Pfam" id="PF12849">
    <property type="entry name" value="PBP_like_2"/>
    <property type="match status" value="1"/>
</dbReference>
<evidence type="ECO:0000256" key="3">
    <source>
        <dbReference type="ARBA" id="ARBA00022741"/>
    </source>
</evidence>
<dbReference type="InterPro" id="IPR051681">
    <property type="entry name" value="Ser/Thr_Kinases-Pseudokinases"/>
</dbReference>
<evidence type="ECO:0000256" key="2">
    <source>
        <dbReference type="ARBA" id="ARBA00022679"/>
    </source>
</evidence>
<dbReference type="VEuPathDB" id="AmoebaDB:NF0012750"/>
<dbReference type="VEuPathDB" id="AmoebaDB:NfTy_049500"/>
<evidence type="ECO:0000313" key="11">
    <source>
        <dbReference type="EMBL" id="KAF0979932.1"/>
    </source>
</evidence>
<keyword evidence="1" id="KW-0723">Serine/threonine-protein kinase</keyword>
<evidence type="ECO:0000259" key="10">
    <source>
        <dbReference type="PROSITE" id="PS50011"/>
    </source>
</evidence>
<dbReference type="Gene3D" id="3.40.190.10">
    <property type="entry name" value="Periplasmic binding protein-like II"/>
    <property type="match status" value="1"/>
</dbReference>
<feature type="transmembrane region" description="Helical" evidence="9">
    <location>
        <begin position="419"/>
        <end position="448"/>
    </location>
</feature>
<keyword evidence="3 8" id="KW-0547">Nucleotide-binding</keyword>
<dbReference type="SUPFAM" id="SSF56112">
    <property type="entry name" value="Protein kinase-like (PK-like)"/>
    <property type="match status" value="1"/>
</dbReference>
<dbReference type="VEuPathDB" id="AmoebaDB:FDP41_001085"/>
<evidence type="ECO:0000256" key="9">
    <source>
        <dbReference type="SAM" id="Phobius"/>
    </source>
</evidence>
<dbReference type="Pfam" id="PF07714">
    <property type="entry name" value="PK_Tyr_Ser-Thr"/>
    <property type="match status" value="1"/>
</dbReference>
<evidence type="ECO:0000256" key="5">
    <source>
        <dbReference type="ARBA" id="ARBA00022840"/>
    </source>
</evidence>
<keyword evidence="9" id="KW-0812">Transmembrane</keyword>
<proteinExistence type="predicted"/>
<evidence type="ECO:0000256" key="8">
    <source>
        <dbReference type="PROSITE-ProRule" id="PRU10141"/>
    </source>
</evidence>
<keyword evidence="9" id="KW-1133">Transmembrane helix</keyword>
<dbReference type="InterPro" id="IPR024370">
    <property type="entry name" value="PBP_domain"/>
</dbReference>
<keyword evidence="2" id="KW-0808">Transferase</keyword>
<evidence type="ECO:0000313" key="12">
    <source>
        <dbReference type="Proteomes" id="UP000444721"/>
    </source>
</evidence>
<dbReference type="OrthoDB" id="4062651at2759"/>
<evidence type="ECO:0000256" key="4">
    <source>
        <dbReference type="ARBA" id="ARBA00022777"/>
    </source>
</evidence>
<dbReference type="GO" id="GO:0004674">
    <property type="term" value="F:protein serine/threonine kinase activity"/>
    <property type="evidence" value="ECO:0007669"/>
    <property type="project" value="UniProtKB-KW"/>
</dbReference>
<keyword evidence="12" id="KW-1185">Reference proteome</keyword>
<dbReference type="InterPro" id="IPR017441">
    <property type="entry name" value="Protein_kinase_ATP_BS"/>
</dbReference>
<name>A0A6A5BZE8_NAEFO</name>
<dbReference type="GO" id="GO:0005524">
    <property type="term" value="F:ATP binding"/>
    <property type="evidence" value="ECO:0007669"/>
    <property type="project" value="UniProtKB-UniRule"/>
</dbReference>
<dbReference type="InterPro" id="IPR000719">
    <property type="entry name" value="Prot_kinase_dom"/>
</dbReference>
<keyword evidence="9" id="KW-0472">Membrane</keyword>
<dbReference type="Proteomes" id="UP000444721">
    <property type="component" value="Unassembled WGS sequence"/>
</dbReference>
<organism evidence="11 12">
    <name type="scientific">Naegleria fowleri</name>
    <name type="common">Brain eating amoeba</name>
    <dbReference type="NCBI Taxonomy" id="5763"/>
    <lineage>
        <taxon>Eukaryota</taxon>
        <taxon>Discoba</taxon>
        <taxon>Heterolobosea</taxon>
        <taxon>Tetramitia</taxon>
        <taxon>Eutetramitia</taxon>
        <taxon>Vahlkampfiidae</taxon>
        <taxon>Naegleria</taxon>
    </lineage>
</organism>
<dbReference type="GeneID" id="68108303"/>
<sequence length="775" mass="87517">MEYNEQLDSMSAFQKLMTTDLVMSDVNIPQVFSNGVYENSQPLPINGTSCVQNMFGVLVFCVNSQFTTTDSNAISQMNLSLDTLVKIYDGTVRYWNDTRIVNDNPSLASQLPFTEIKLLTRSGSSGTSFNVLNYLATMNSEFEKKYQIYSKPTLNLRQVLNLPNLVTSVDISTNTEMIRNVNSMEGSIGYTSLNVYNNIPSAQKSRTVLVNIILNGVTVSPNLENVKSTISKYDSKTLTSSSIFSQSLKIAQSFTTSSTLYYPFVTFTFWCVKTSYSNAEEGTSILQFMLNSYRAMDSAFKVNLSPDASLSFMSENMNDSELVTVKSSTNSISTTRSTTSSLMTTSITTSSLITTLRERLVHFEMKRTEDVFRSGTSALMTSLSTFNFKTLSDRMMCDNKKCSSLLQNNSLPTTSPFELFLIIAIPIMGVLILSILAIVIGIISYCIVKRRRRSKTPSQLNQQLLDDMDDDQQQQDSASTYTYTPKLFEYDQLKSTIKADELTLDEQIGSGSFSEVYKGRWLGAIVAVKRFMINHHVESEEVIQDFIKESKLMSKLRHPNVVQFLGVCVQMPHLYMVTEFCERGNLQHILKDKKIKLSLRKTISLALDAARGMLYLHSNNPPIVHRDFKSANLLVDKNWSVKVADFGMSRILDSQQQMTVCGTAETCAPEVLKRSMYTEKADVYSYGIVLWELFTRGQLYPGLGFYELSSRVVNEGLRPDMTGPRFTEGHIPKEIVSLMTQCWDEDPNVRPDFGRIVEILEEELEMELERSRKTK</sequence>
<keyword evidence="4" id="KW-0418">Kinase</keyword>
<dbReference type="RefSeq" id="XP_044564645.1">
    <property type="nucleotide sequence ID" value="XM_044701192.1"/>
</dbReference>
<dbReference type="SUPFAM" id="SSF53850">
    <property type="entry name" value="Periplasmic binding protein-like II"/>
    <property type="match status" value="1"/>
</dbReference>
<protein>
    <recommendedName>
        <fullName evidence="10">Protein kinase domain-containing protein</fullName>
    </recommendedName>
</protein>
<dbReference type="EMBL" id="VFQX01000022">
    <property type="protein sequence ID" value="KAF0979932.1"/>
    <property type="molecule type" value="Genomic_DNA"/>
</dbReference>
<gene>
    <name evidence="11" type="ORF">FDP41_001085</name>
</gene>
<feature type="binding site" evidence="8">
    <location>
        <position position="529"/>
    </location>
    <ligand>
        <name>ATP</name>
        <dbReference type="ChEBI" id="CHEBI:30616"/>
    </ligand>
</feature>
<dbReference type="PANTHER" id="PTHR44329:SF288">
    <property type="entry name" value="MITOGEN-ACTIVATED PROTEIN KINASE KINASE KINASE 20"/>
    <property type="match status" value="1"/>
</dbReference>
<evidence type="ECO:0000256" key="6">
    <source>
        <dbReference type="ARBA" id="ARBA00047899"/>
    </source>
</evidence>
<comment type="caution">
    <text evidence="11">The sequence shown here is derived from an EMBL/GenBank/DDBJ whole genome shotgun (WGS) entry which is preliminary data.</text>
</comment>
<comment type="catalytic activity">
    <reaction evidence="7">
        <text>L-seryl-[protein] + ATP = O-phospho-L-seryl-[protein] + ADP + H(+)</text>
        <dbReference type="Rhea" id="RHEA:17989"/>
        <dbReference type="Rhea" id="RHEA-COMP:9863"/>
        <dbReference type="Rhea" id="RHEA-COMP:11604"/>
        <dbReference type="ChEBI" id="CHEBI:15378"/>
        <dbReference type="ChEBI" id="CHEBI:29999"/>
        <dbReference type="ChEBI" id="CHEBI:30616"/>
        <dbReference type="ChEBI" id="CHEBI:83421"/>
        <dbReference type="ChEBI" id="CHEBI:456216"/>
        <dbReference type="EC" id="2.7.11.1"/>
    </reaction>
</comment>
<dbReference type="AlphaFoldDB" id="A0A6A5BZE8"/>
<comment type="catalytic activity">
    <reaction evidence="6">
        <text>L-threonyl-[protein] + ATP = O-phospho-L-threonyl-[protein] + ADP + H(+)</text>
        <dbReference type="Rhea" id="RHEA:46608"/>
        <dbReference type="Rhea" id="RHEA-COMP:11060"/>
        <dbReference type="Rhea" id="RHEA-COMP:11605"/>
        <dbReference type="ChEBI" id="CHEBI:15378"/>
        <dbReference type="ChEBI" id="CHEBI:30013"/>
        <dbReference type="ChEBI" id="CHEBI:30616"/>
        <dbReference type="ChEBI" id="CHEBI:61977"/>
        <dbReference type="ChEBI" id="CHEBI:456216"/>
        <dbReference type="EC" id="2.7.11.1"/>
    </reaction>
</comment>
<dbReference type="InterPro" id="IPR011009">
    <property type="entry name" value="Kinase-like_dom_sf"/>
</dbReference>
<dbReference type="CDD" id="cd13999">
    <property type="entry name" value="STKc_MAP3K-like"/>
    <property type="match status" value="1"/>
</dbReference>
<reference evidence="11 12" key="1">
    <citation type="journal article" date="2019" name="Sci. Rep.">
        <title>Nanopore sequencing improves the draft genome of the human pathogenic amoeba Naegleria fowleri.</title>
        <authorList>
            <person name="Liechti N."/>
            <person name="Schurch N."/>
            <person name="Bruggmann R."/>
            <person name="Wittwer M."/>
        </authorList>
    </citation>
    <scope>NUCLEOTIDE SEQUENCE [LARGE SCALE GENOMIC DNA]</scope>
    <source>
        <strain evidence="11 12">ATCC 30894</strain>
    </source>
</reference>
<keyword evidence="5 8" id="KW-0067">ATP-binding</keyword>
<dbReference type="InterPro" id="IPR001245">
    <property type="entry name" value="Ser-Thr/Tyr_kinase_cat_dom"/>
</dbReference>
<accession>A0A6A5BZE8</accession>
<dbReference type="Gene3D" id="1.10.510.10">
    <property type="entry name" value="Transferase(Phosphotransferase) domain 1"/>
    <property type="match status" value="1"/>
</dbReference>
<dbReference type="PANTHER" id="PTHR44329">
    <property type="entry name" value="SERINE/THREONINE-PROTEIN KINASE TNNI3K-RELATED"/>
    <property type="match status" value="1"/>
</dbReference>